<keyword evidence="2" id="KW-1185">Reference proteome</keyword>
<dbReference type="VEuPathDB" id="VectorBase:GPAI036645"/>
<evidence type="ECO:0000313" key="2">
    <source>
        <dbReference type="Proteomes" id="UP000092445"/>
    </source>
</evidence>
<name>A0A1B0A7E7_GLOPL</name>
<reference evidence="2" key="1">
    <citation type="submission" date="2014-03" db="EMBL/GenBank/DDBJ databases">
        <authorList>
            <person name="Aksoy S."/>
            <person name="Warren W."/>
            <person name="Wilson R.K."/>
        </authorList>
    </citation>
    <scope>NUCLEOTIDE SEQUENCE [LARGE SCALE GENOMIC DNA]</scope>
    <source>
        <strain evidence="2">IAEA</strain>
    </source>
</reference>
<evidence type="ECO:0000313" key="1">
    <source>
        <dbReference type="EnsemblMetazoa" id="GPAI036645-PA"/>
    </source>
</evidence>
<organism evidence="1 2">
    <name type="scientific">Glossina pallidipes</name>
    <name type="common">Tsetse fly</name>
    <dbReference type="NCBI Taxonomy" id="7398"/>
    <lineage>
        <taxon>Eukaryota</taxon>
        <taxon>Metazoa</taxon>
        <taxon>Ecdysozoa</taxon>
        <taxon>Arthropoda</taxon>
        <taxon>Hexapoda</taxon>
        <taxon>Insecta</taxon>
        <taxon>Pterygota</taxon>
        <taxon>Neoptera</taxon>
        <taxon>Endopterygota</taxon>
        <taxon>Diptera</taxon>
        <taxon>Brachycera</taxon>
        <taxon>Muscomorpha</taxon>
        <taxon>Hippoboscoidea</taxon>
        <taxon>Glossinidae</taxon>
        <taxon>Glossina</taxon>
    </lineage>
</organism>
<dbReference type="Proteomes" id="UP000092445">
    <property type="component" value="Unassembled WGS sequence"/>
</dbReference>
<reference evidence="1" key="2">
    <citation type="submission" date="2020-05" db="UniProtKB">
        <authorList>
            <consortium name="EnsemblMetazoa"/>
        </authorList>
    </citation>
    <scope>IDENTIFICATION</scope>
    <source>
        <strain evidence="1">IAEA</strain>
    </source>
</reference>
<sequence length="256" mass="28876">MIWLILSPLGKFNGRVISVFGIFTSSSPSALNSSLVFSAAGNTSVTVASKFKTISSSANGRDQRCLAFVGLIICGNCCCCTIIDLWSLLLLIIDSRDNVVPIRLSMAITLPSTKGFLKLPSNSIPSERINACGLNLYGHFIDPKHIQKKTKRPSAGKTEPIRILPLLKKALKHTTNAYENYWIRVLIVNPSRLSTRSEYHEIEIFIPKDVNNKKQTACLLNTIGYTIFRIEQERKKRERHWPRRKKKRVLYSSIDL</sequence>
<proteinExistence type="predicted"/>
<dbReference type="EnsemblMetazoa" id="GPAI036645-RA">
    <property type="protein sequence ID" value="GPAI036645-PA"/>
    <property type="gene ID" value="GPAI036645"/>
</dbReference>
<accession>A0A1B0A7E7</accession>
<dbReference type="AlphaFoldDB" id="A0A1B0A7E7"/>
<protein>
    <submittedName>
        <fullName evidence="1">Uncharacterized protein</fullName>
    </submittedName>
</protein>